<evidence type="ECO:0000256" key="8">
    <source>
        <dbReference type="SAM" id="SignalP"/>
    </source>
</evidence>
<reference evidence="9 10" key="1">
    <citation type="submission" date="2017-02" db="EMBL/GenBank/DDBJ databases">
        <authorList>
            <person name="Peterson S.W."/>
        </authorList>
    </citation>
    <scope>NUCLEOTIDE SEQUENCE [LARGE SCALE GENOMIC DNA]</scope>
    <source>
        <strain evidence="9 10">DSM 24412</strain>
    </source>
</reference>
<sequence length="466" mass="52997">MKKMRFSFMKCFCRIKSVRRSLTFWVVLGLMVPALNSAAGNDEVLPLTLDHAIEIALSENPMIKIADREIERVDYSLRTARNALLPSLNAEGNFSRNFKKQVMYLPDGIFGPGSGGAMEMGFDNSYTAGLTASLPLFSYSIYQNIRLTEHDVALAIESARASRVNMVSEVRKAYFGLLLAADSYRVMSQSMENAEKNLEDVRKMFNQGMVAEYDLIRSEVQVRNLRPSLLQARNGVRMAELMVRVLLGIDEGVVIVTEDDLESYNEGSLLHANSAGLDLTNNPDLRQLNLEINRMHTQFQVIRAQRFPTLAAFGNFQYMTQANDFRFSNYQWANPIMAGIQLQIPVFNGFSIRNQEQQVSIGIEQMQMQMEYMDRNIQMQLQNAYNEMETAFDQIESNREGVRQAERGYVIAQTRYQTGSGTFLELNDAEMALTQAHLNLNQSLYDFLTAESDYRRIIGMDDVANH</sequence>
<dbReference type="Pfam" id="PF02321">
    <property type="entry name" value="OEP"/>
    <property type="match status" value="2"/>
</dbReference>
<gene>
    <name evidence="9" type="ORF">SAMN03080601_00838</name>
</gene>
<evidence type="ECO:0000313" key="10">
    <source>
        <dbReference type="Proteomes" id="UP000191055"/>
    </source>
</evidence>
<dbReference type="GO" id="GO:1990281">
    <property type="term" value="C:efflux pump complex"/>
    <property type="evidence" value="ECO:0007669"/>
    <property type="project" value="TreeGrafter"/>
</dbReference>
<keyword evidence="3" id="KW-0813">Transport</keyword>
<dbReference type="EMBL" id="FUYV01000003">
    <property type="protein sequence ID" value="SKB59411.1"/>
    <property type="molecule type" value="Genomic_DNA"/>
</dbReference>
<dbReference type="InterPro" id="IPR051906">
    <property type="entry name" value="TolC-like"/>
</dbReference>
<dbReference type="InterPro" id="IPR003423">
    <property type="entry name" value="OMP_efflux"/>
</dbReference>
<evidence type="ECO:0000313" key="9">
    <source>
        <dbReference type="EMBL" id="SKB59411.1"/>
    </source>
</evidence>
<organism evidence="9 10">
    <name type="scientific">Alkalitalea saponilacus</name>
    <dbReference type="NCBI Taxonomy" id="889453"/>
    <lineage>
        <taxon>Bacteria</taxon>
        <taxon>Pseudomonadati</taxon>
        <taxon>Bacteroidota</taxon>
        <taxon>Bacteroidia</taxon>
        <taxon>Marinilabiliales</taxon>
        <taxon>Marinilabiliaceae</taxon>
        <taxon>Alkalitalea</taxon>
    </lineage>
</organism>
<dbReference type="STRING" id="889453.SAMN03080601_00838"/>
<keyword evidence="4" id="KW-1134">Transmembrane beta strand</keyword>
<dbReference type="PANTHER" id="PTHR30026:SF20">
    <property type="entry name" value="OUTER MEMBRANE PROTEIN TOLC"/>
    <property type="match status" value="1"/>
</dbReference>
<keyword evidence="10" id="KW-1185">Reference proteome</keyword>
<evidence type="ECO:0000256" key="5">
    <source>
        <dbReference type="ARBA" id="ARBA00022692"/>
    </source>
</evidence>
<dbReference type="AlphaFoldDB" id="A0A1T5CJ99"/>
<dbReference type="GO" id="GO:0009279">
    <property type="term" value="C:cell outer membrane"/>
    <property type="evidence" value="ECO:0007669"/>
    <property type="project" value="UniProtKB-SubCell"/>
</dbReference>
<dbReference type="SUPFAM" id="SSF56954">
    <property type="entry name" value="Outer membrane efflux proteins (OEP)"/>
    <property type="match status" value="1"/>
</dbReference>
<keyword evidence="6" id="KW-0472">Membrane</keyword>
<name>A0A1T5CJ99_9BACT</name>
<comment type="subcellular location">
    <subcellularLocation>
        <location evidence="1">Cell outer membrane</location>
    </subcellularLocation>
</comment>
<evidence type="ECO:0000256" key="1">
    <source>
        <dbReference type="ARBA" id="ARBA00004442"/>
    </source>
</evidence>
<evidence type="ECO:0000256" key="4">
    <source>
        <dbReference type="ARBA" id="ARBA00022452"/>
    </source>
</evidence>
<dbReference type="Proteomes" id="UP000191055">
    <property type="component" value="Unassembled WGS sequence"/>
</dbReference>
<feature type="chain" id="PRO_5012617337" evidence="8">
    <location>
        <begin position="40"/>
        <end position="466"/>
    </location>
</feature>
<dbReference type="Gene3D" id="1.20.1600.10">
    <property type="entry name" value="Outer membrane efflux proteins (OEP)"/>
    <property type="match status" value="1"/>
</dbReference>
<dbReference type="GO" id="GO:0015288">
    <property type="term" value="F:porin activity"/>
    <property type="evidence" value="ECO:0007669"/>
    <property type="project" value="TreeGrafter"/>
</dbReference>
<keyword evidence="5" id="KW-0812">Transmembrane</keyword>
<dbReference type="PANTHER" id="PTHR30026">
    <property type="entry name" value="OUTER MEMBRANE PROTEIN TOLC"/>
    <property type="match status" value="1"/>
</dbReference>
<keyword evidence="7" id="KW-0998">Cell outer membrane</keyword>
<evidence type="ECO:0000256" key="3">
    <source>
        <dbReference type="ARBA" id="ARBA00022448"/>
    </source>
</evidence>
<dbReference type="GO" id="GO:0015562">
    <property type="term" value="F:efflux transmembrane transporter activity"/>
    <property type="evidence" value="ECO:0007669"/>
    <property type="project" value="InterPro"/>
</dbReference>
<evidence type="ECO:0000256" key="6">
    <source>
        <dbReference type="ARBA" id="ARBA00023136"/>
    </source>
</evidence>
<comment type="similarity">
    <text evidence="2">Belongs to the outer membrane factor (OMF) (TC 1.B.17) family.</text>
</comment>
<evidence type="ECO:0000256" key="7">
    <source>
        <dbReference type="ARBA" id="ARBA00023237"/>
    </source>
</evidence>
<protein>
    <submittedName>
        <fullName evidence="9">Outer membrane protein TolC</fullName>
    </submittedName>
</protein>
<evidence type="ECO:0000256" key="2">
    <source>
        <dbReference type="ARBA" id="ARBA00007613"/>
    </source>
</evidence>
<keyword evidence="8" id="KW-0732">Signal</keyword>
<feature type="signal peptide" evidence="8">
    <location>
        <begin position="1"/>
        <end position="39"/>
    </location>
</feature>
<accession>A0A1T5CJ99</accession>
<proteinExistence type="inferred from homology"/>